<dbReference type="AlphaFoldDB" id="A0A413RK90"/>
<dbReference type="PANTHER" id="PTHR21098">
    <property type="entry name" value="RIBOFLAVIN SYNTHASE ALPHA CHAIN"/>
    <property type="match status" value="1"/>
</dbReference>
<dbReference type="EMBL" id="QWKP01000206">
    <property type="protein sequence ID" value="RHA39264.1"/>
    <property type="molecule type" value="Genomic_DNA"/>
</dbReference>
<dbReference type="FunFam" id="2.40.30.20:FF:000004">
    <property type="entry name" value="Riboflavin synthase, alpha subunit"/>
    <property type="match status" value="1"/>
</dbReference>
<evidence type="ECO:0000259" key="12">
    <source>
        <dbReference type="PROSITE" id="PS51177"/>
    </source>
</evidence>
<dbReference type="Pfam" id="PF00677">
    <property type="entry name" value="Lum_binding"/>
    <property type="match status" value="2"/>
</dbReference>
<dbReference type="Proteomes" id="UP000283374">
    <property type="component" value="Unassembled WGS sequence"/>
</dbReference>
<dbReference type="CDD" id="cd00402">
    <property type="entry name" value="Riboflavin_synthase_like"/>
    <property type="match status" value="1"/>
</dbReference>
<evidence type="ECO:0000256" key="7">
    <source>
        <dbReference type="ARBA" id="ARBA00022619"/>
    </source>
</evidence>
<evidence type="ECO:0000256" key="1">
    <source>
        <dbReference type="ARBA" id="ARBA00000968"/>
    </source>
</evidence>
<evidence type="ECO:0000256" key="3">
    <source>
        <dbReference type="ARBA" id="ARBA00004887"/>
    </source>
</evidence>
<comment type="subunit">
    <text evidence="4">Homotrimer.</text>
</comment>
<dbReference type="InterPro" id="IPR026017">
    <property type="entry name" value="Lumazine-bd_dom"/>
</dbReference>
<evidence type="ECO:0000256" key="10">
    <source>
        <dbReference type="NCBIfam" id="TIGR00187"/>
    </source>
</evidence>
<organism evidence="13 14">
    <name type="scientific">Cellulomonas rhizosphaerae</name>
    <dbReference type="NCBI Taxonomy" id="2293719"/>
    <lineage>
        <taxon>Bacteria</taxon>
        <taxon>Bacillati</taxon>
        <taxon>Actinomycetota</taxon>
        <taxon>Actinomycetes</taxon>
        <taxon>Micrococcales</taxon>
        <taxon>Cellulomonadaceae</taxon>
        <taxon>Cellulomonas</taxon>
    </lineage>
</organism>
<accession>A0A413RK90</accession>
<dbReference type="FunFam" id="2.40.30.20:FF:000003">
    <property type="entry name" value="Riboflavin synthase, alpha subunit"/>
    <property type="match status" value="1"/>
</dbReference>
<keyword evidence="9" id="KW-0677">Repeat</keyword>
<evidence type="ECO:0000313" key="14">
    <source>
        <dbReference type="Proteomes" id="UP000283374"/>
    </source>
</evidence>
<dbReference type="NCBIfam" id="TIGR00187">
    <property type="entry name" value="ribE"/>
    <property type="match status" value="1"/>
</dbReference>
<comment type="caution">
    <text evidence="13">The sequence shown here is derived from an EMBL/GenBank/DDBJ whole genome shotgun (WGS) entry which is preliminary data.</text>
</comment>
<evidence type="ECO:0000313" key="13">
    <source>
        <dbReference type="EMBL" id="RHA39264.1"/>
    </source>
</evidence>
<dbReference type="InterPro" id="IPR017938">
    <property type="entry name" value="Riboflavin_synthase-like_b-brl"/>
</dbReference>
<keyword evidence="7" id="KW-0686">Riboflavin biosynthesis</keyword>
<evidence type="ECO:0000256" key="4">
    <source>
        <dbReference type="ARBA" id="ARBA00011233"/>
    </source>
</evidence>
<dbReference type="InterPro" id="IPR001783">
    <property type="entry name" value="Lumazine-bd"/>
</dbReference>
<dbReference type="OrthoDB" id="9788537at2"/>
<dbReference type="NCBIfam" id="NF009566">
    <property type="entry name" value="PRK13020.1"/>
    <property type="match status" value="1"/>
</dbReference>
<gene>
    <name evidence="13" type="ORF">D1825_12210</name>
</gene>
<feature type="repeat" description="Lumazine-binding" evidence="11">
    <location>
        <begin position="98"/>
        <end position="194"/>
    </location>
</feature>
<sequence>MFTGIIEEVGSVVRIEHGDGDARLVVRGPLVTSDAHLGDSIAVSGVCLTVTDLPGDGTFGADVMPESLRRTALGDLAAGSPVNLERALAVGGRYGGHVVQGHVDGVGAILHRTPGPRWDEVEIAIEPELARYVAEKGSIAVSGISLTVTHVSDEAFGVSLIPTTLEATTLGTLGPGDRVNLEVDVLAKYTERLLETSGALQERAQR</sequence>
<evidence type="ECO:0000256" key="2">
    <source>
        <dbReference type="ARBA" id="ARBA00002803"/>
    </source>
</evidence>
<keyword evidence="14" id="KW-1185">Reference proteome</keyword>
<feature type="repeat" description="Lumazine-binding" evidence="11">
    <location>
        <begin position="1"/>
        <end position="97"/>
    </location>
</feature>
<dbReference type="PIRSF" id="PIRSF000498">
    <property type="entry name" value="Riboflavin_syn_A"/>
    <property type="match status" value="1"/>
</dbReference>
<dbReference type="PANTHER" id="PTHR21098:SF12">
    <property type="entry name" value="RIBOFLAVIN SYNTHASE"/>
    <property type="match status" value="1"/>
</dbReference>
<dbReference type="SUPFAM" id="SSF63380">
    <property type="entry name" value="Riboflavin synthase domain-like"/>
    <property type="match status" value="2"/>
</dbReference>
<proteinExistence type="predicted"/>
<comment type="catalytic activity">
    <reaction evidence="1">
        <text>2 6,7-dimethyl-8-(1-D-ribityl)lumazine + H(+) = 5-amino-6-(D-ribitylamino)uracil + riboflavin</text>
        <dbReference type="Rhea" id="RHEA:20772"/>
        <dbReference type="ChEBI" id="CHEBI:15378"/>
        <dbReference type="ChEBI" id="CHEBI:15934"/>
        <dbReference type="ChEBI" id="CHEBI:57986"/>
        <dbReference type="ChEBI" id="CHEBI:58201"/>
        <dbReference type="EC" id="2.5.1.9"/>
    </reaction>
</comment>
<dbReference type="RefSeq" id="WP_118767699.1">
    <property type="nucleotide sequence ID" value="NZ_QWKP01000206.1"/>
</dbReference>
<evidence type="ECO:0000256" key="5">
    <source>
        <dbReference type="ARBA" id="ARBA00012827"/>
    </source>
</evidence>
<dbReference type="Gene3D" id="2.40.30.20">
    <property type="match status" value="2"/>
</dbReference>
<reference evidence="13 14" key="1">
    <citation type="submission" date="2018-08" db="EMBL/GenBank/DDBJ databases">
        <title>Cellulomonas rhizosphaerae sp. nov., a novel actinomycete isolated from soil.</title>
        <authorList>
            <person name="Tian Y."/>
        </authorList>
    </citation>
    <scope>NUCLEOTIDE SEQUENCE [LARGE SCALE GENOMIC DNA]</scope>
    <source>
        <strain evidence="13 14">NEAU-TCZ24</strain>
    </source>
</reference>
<feature type="domain" description="Lumazine-binding" evidence="12">
    <location>
        <begin position="98"/>
        <end position="194"/>
    </location>
</feature>
<evidence type="ECO:0000256" key="6">
    <source>
        <dbReference type="ARBA" id="ARBA00013950"/>
    </source>
</evidence>
<dbReference type="EC" id="2.5.1.9" evidence="5 10"/>
<dbReference type="GO" id="GO:0009231">
    <property type="term" value="P:riboflavin biosynthetic process"/>
    <property type="evidence" value="ECO:0007669"/>
    <property type="project" value="UniProtKB-KW"/>
</dbReference>
<feature type="domain" description="Lumazine-binding" evidence="12">
    <location>
        <begin position="1"/>
        <end position="97"/>
    </location>
</feature>
<keyword evidence="8 13" id="KW-0808">Transferase</keyword>
<protein>
    <recommendedName>
        <fullName evidence="6 10">Riboflavin synthase</fullName>
        <ecNumber evidence="5 10">2.5.1.9</ecNumber>
    </recommendedName>
</protein>
<dbReference type="NCBIfam" id="NF006767">
    <property type="entry name" value="PRK09289.1"/>
    <property type="match status" value="1"/>
</dbReference>
<evidence type="ECO:0000256" key="8">
    <source>
        <dbReference type="ARBA" id="ARBA00022679"/>
    </source>
</evidence>
<comment type="function">
    <text evidence="2">Catalyzes the dismutation of two molecules of 6,7-dimethyl-8-ribityllumazine, resulting in the formation of riboflavin and 5-amino-6-(D-ribitylamino)uracil.</text>
</comment>
<name>A0A413RK90_9CELL</name>
<dbReference type="PROSITE" id="PS51177">
    <property type="entry name" value="LUMAZINE_BIND"/>
    <property type="match status" value="2"/>
</dbReference>
<comment type="pathway">
    <text evidence="3">Cofactor biosynthesis; riboflavin biosynthesis; riboflavin from 2-hydroxy-3-oxobutyl phosphate and 5-amino-6-(D-ribitylamino)uracil: step 2/2.</text>
</comment>
<dbReference type="InterPro" id="IPR023366">
    <property type="entry name" value="ATP_synth_asu-like_sf"/>
</dbReference>
<dbReference type="GO" id="GO:0004746">
    <property type="term" value="F:riboflavin synthase activity"/>
    <property type="evidence" value="ECO:0007669"/>
    <property type="project" value="UniProtKB-UniRule"/>
</dbReference>
<evidence type="ECO:0000256" key="9">
    <source>
        <dbReference type="ARBA" id="ARBA00022737"/>
    </source>
</evidence>
<evidence type="ECO:0000256" key="11">
    <source>
        <dbReference type="PROSITE-ProRule" id="PRU00524"/>
    </source>
</evidence>